<keyword evidence="1" id="KW-0488">Methylation</keyword>
<evidence type="ECO:0000256" key="3">
    <source>
        <dbReference type="PROSITE-ProRule" id="PRU00284"/>
    </source>
</evidence>
<dbReference type="PANTHER" id="PTHR43531">
    <property type="entry name" value="PROTEIN ICFG"/>
    <property type="match status" value="1"/>
</dbReference>
<organism evidence="6 7">
    <name type="scientific">Massilia suwonensis</name>
    <dbReference type="NCBI Taxonomy" id="648895"/>
    <lineage>
        <taxon>Bacteria</taxon>
        <taxon>Pseudomonadati</taxon>
        <taxon>Pseudomonadota</taxon>
        <taxon>Betaproteobacteria</taxon>
        <taxon>Burkholderiales</taxon>
        <taxon>Oxalobacteraceae</taxon>
        <taxon>Telluria group</taxon>
        <taxon>Massilia</taxon>
    </lineage>
</organism>
<comment type="caution">
    <text evidence="6">The sequence shown here is derived from an EMBL/GenBank/DDBJ whole genome shotgun (WGS) entry which is preliminary data.</text>
</comment>
<dbReference type="SMART" id="SM00283">
    <property type="entry name" value="MA"/>
    <property type="match status" value="1"/>
</dbReference>
<dbReference type="Proteomes" id="UP001596101">
    <property type="component" value="Unassembled WGS sequence"/>
</dbReference>
<name>A0ABW0MIA3_9BURK</name>
<dbReference type="Pfam" id="PF00015">
    <property type="entry name" value="MCPsignal"/>
    <property type="match status" value="1"/>
</dbReference>
<evidence type="ECO:0000313" key="6">
    <source>
        <dbReference type="EMBL" id="MFC5477904.1"/>
    </source>
</evidence>
<dbReference type="Pfam" id="PF00672">
    <property type="entry name" value="HAMP"/>
    <property type="match status" value="1"/>
</dbReference>
<dbReference type="CDD" id="cd06225">
    <property type="entry name" value="HAMP"/>
    <property type="match status" value="1"/>
</dbReference>
<dbReference type="Gene3D" id="6.10.340.10">
    <property type="match status" value="1"/>
</dbReference>
<dbReference type="InterPro" id="IPR004089">
    <property type="entry name" value="MCPsignal_dom"/>
</dbReference>
<evidence type="ECO:0000259" key="4">
    <source>
        <dbReference type="PROSITE" id="PS50111"/>
    </source>
</evidence>
<dbReference type="EMBL" id="JBHSMR010000011">
    <property type="protein sequence ID" value="MFC5477904.1"/>
    <property type="molecule type" value="Genomic_DNA"/>
</dbReference>
<dbReference type="Gene3D" id="1.10.287.950">
    <property type="entry name" value="Methyl-accepting chemotaxis protein"/>
    <property type="match status" value="1"/>
</dbReference>
<dbReference type="RefSeq" id="WP_379752668.1">
    <property type="nucleotide sequence ID" value="NZ_JBHSMR010000011.1"/>
</dbReference>
<proteinExistence type="inferred from homology"/>
<dbReference type="SUPFAM" id="SSF58104">
    <property type="entry name" value="Methyl-accepting chemotaxis protein (MCP) signaling domain"/>
    <property type="match status" value="1"/>
</dbReference>
<evidence type="ECO:0000256" key="2">
    <source>
        <dbReference type="ARBA" id="ARBA00029447"/>
    </source>
</evidence>
<dbReference type="PROSITE" id="PS50885">
    <property type="entry name" value="HAMP"/>
    <property type="match status" value="1"/>
</dbReference>
<dbReference type="PROSITE" id="PS50111">
    <property type="entry name" value="CHEMOTAXIS_TRANSDUC_2"/>
    <property type="match status" value="1"/>
</dbReference>
<evidence type="ECO:0000256" key="1">
    <source>
        <dbReference type="ARBA" id="ARBA00022481"/>
    </source>
</evidence>
<keyword evidence="7" id="KW-1185">Reference proteome</keyword>
<dbReference type="PANTHER" id="PTHR43531:SF14">
    <property type="entry name" value="METHYL-ACCEPTING CHEMOTAXIS PROTEIN I-RELATED"/>
    <property type="match status" value="1"/>
</dbReference>
<keyword evidence="3" id="KW-0807">Transducer</keyword>
<dbReference type="PRINTS" id="PR00260">
    <property type="entry name" value="CHEMTRNSDUCR"/>
</dbReference>
<evidence type="ECO:0000313" key="7">
    <source>
        <dbReference type="Proteomes" id="UP001596101"/>
    </source>
</evidence>
<accession>A0ABW0MIA3</accession>
<dbReference type="InterPro" id="IPR051310">
    <property type="entry name" value="MCP_chemotaxis"/>
</dbReference>
<feature type="domain" description="HAMP" evidence="5">
    <location>
        <begin position="208"/>
        <end position="260"/>
    </location>
</feature>
<feature type="domain" description="Methyl-accepting transducer" evidence="4">
    <location>
        <begin position="265"/>
        <end position="494"/>
    </location>
</feature>
<dbReference type="InterPro" id="IPR003660">
    <property type="entry name" value="HAMP_dom"/>
</dbReference>
<gene>
    <name evidence="6" type="ORF">ACFPQ5_06885</name>
</gene>
<reference evidence="7" key="1">
    <citation type="journal article" date="2019" name="Int. J. Syst. Evol. Microbiol.">
        <title>The Global Catalogue of Microorganisms (GCM) 10K type strain sequencing project: providing services to taxonomists for standard genome sequencing and annotation.</title>
        <authorList>
            <consortium name="The Broad Institute Genomics Platform"/>
            <consortium name="The Broad Institute Genome Sequencing Center for Infectious Disease"/>
            <person name="Wu L."/>
            <person name="Ma J."/>
        </authorList>
    </citation>
    <scope>NUCLEOTIDE SEQUENCE [LARGE SCALE GENOMIC DNA]</scope>
    <source>
        <strain evidence="7">CCUG 43111</strain>
    </source>
</reference>
<comment type="similarity">
    <text evidence="2">Belongs to the methyl-accepting chemotaxis (MCP) protein family.</text>
</comment>
<dbReference type="InterPro" id="IPR004090">
    <property type="entry name" value="Chemotax_Me-accpt_rcpt"/>
</dbReference>
<sequence>MFNQLKIGARLTVCFSILGMLMLALAAIALVRMADTAQTVAEEKNIRTTQLAQLYKLREALGQTGIAARNAYIYEREEDALRELGVLDEQRAIYLDSLKRLEPLLAGQPDFDKANAGLKAMANELSRPRQYRSAGQMKEYGVFLVDECSPLRRRIVADLDVVIGGIETTLNGAGDKVDQVLEQSKTMIAAITLLALLIGAVLAWRVTASIVVPLVRATRFAEAVAVGDLRRSIDAGSRDEIGSLMRALGNMRCGLVEIVNGVRSGTEAMSISSSEIASGNQDLSARTEASASSLQQTVSTMHSLTETVGRNAADARSASSLAAQASLIAGKGGAIVDDVVKTMGDITQASGRIVEIIATIDGIAFQTNILALNAAVEAARAGEQGRGFAVVASEVRQLAQRCASAAQEIKGLIHSSVAKIEDGTVLVDQSGLTMKELLGSVQDVNALIERIAAASDEQAASVREINVAVDHVDNLTQQNSSLVEQAAAAAESMREQAQALAQQVRVFQLA</sequence>
<dbReference type="SMART" id="SM00304">
    <property type="entry name" value="HAMP"/>
    <property type="match status" value="1"/>
</dbReference>
<evidence type="ECO:0000259" key="5">
    <source>
        <dbReference type="PROSITE" id="PS50885"/>
    </source>
</evidence>
<protein>
    <submittedName>
        <fullName evidence="6">Methyl-accepting chemotaxis protein</fullName>
    </submittedName>
</protein>